<keyword evidence="3 12" id="KW-0813">Transport</keyword>
<evidence type="ECO:0000256" key="1">
    <source>
        <dbReference type="ARBA" id="ARBA00004448"/>
    </source>
</evidence>
<dbReference type="InterPro" id="IPR023395">
    <property type="entry name" value="MCP_dom_sf"/>
</dbReference>
<dbReference type="InterPro" id="IPR018108">
    <property type="entry name" value="MCP_transmembrane"/>
</dbReference>
<evidence type="ECO:0000313" key="15">
    <source>
        <dbReference type="Proteomes" id="UP001212841"/>
    </source>
</evidence>
<dbReference type="PROSITE" id="PS50920">
    <property type="entry name" value="SOLCAR"/>
    <property type="match status" value="2"/>
</dbReference>
<organism evidence="14 15">
    <name type="scientific">Rhizophlyctis rosea</name>
    <dbReference type="NCBI Taxonomy" id="64517"/>
    <lineage>
        <taxon>Eukaryota</taxon>
        <taxon>Fungi</taxon>
        <taxon>Fungi incertae sedis</taxon>
        <taxon>Chytridiomycota</taxon>
        <taxon>Chytridiomycota incertae sedis</taxon>
        <taxon>Chytridiomycetes</taxon>
        <taxon>Rhizophlyctidales</taxon>
        <taxon>Rhizophlyctidaceae</taxon>
        <taxon>Rhizophlyctis</taxon>
    </lineage>
</organism>
<dbReference type="PROSITE" id="PS00018">
    <property type="entry name" value="EF_HAND_1"/>
    <property type="match status" value="2"/>
</dbReference>
<evidence type="ECO:0000256" key="9">
    <source>
        <dbReference type="ARBA" id="ARBA00023128"/>
    </source>
</evidence>
<evidence type="ECO:0000256" key="5">
    <source>
        <dbReference type="ARBA" id="ARBA00022737"/>
    </source>
</evidence>
<evidence type="ECO:0000313" key="14">
    <source>
        <dbReference type="EMBL" id="KAJ3049388.1"/>
    </source>
</evidence>
<feature type="domain" description="EF-hand" evidence="13">
    <location>
        <begin position="209"/>
        <end position="244"/>
    </location>
</feature>
<dbReference type="Pfam" id="PF13499">
    <property type="entry name" value="EF-hand_7"/>
    <property type="match status" value="1"/>
</dbReference>
<evidence type="ECO:0000256" key="12">
    <source>
        <dbReference type="RuleBase" id="RU000488"/>
    </source>
</evidence>
<dbReference type="InterPro" id="IPR051508">
    <property type="entry name" value="Mito_Carrier_Antiporter"/>
</dbReference>
<gene>
    <name evidence="14" type="ORF">HK097_009615</name>
</gene>
<dbReference type="Proteomes" id="UP001212841">
    <property type="component" value="Unassembled WGS sequence"/>
</dbReference>
<comment type="caution">
    <text evidence="14">The sequence shown here is derived from an EMBL/GenBank/DDBJ whole genome shotgun (WGS) entry which is preliminary data.</text>
</comment>
<evidence type="ECO:0000259" key="13">
    <source>
        <dbReference type="PROSITE" id="PS50222"/>
    </source>
</evidence>
<keyword evidence="15" id="KW-1185">Reference proteome</keyword>
<feature type="domain" description="EF-hand" evidence="13">
    <location>
        <begin position="263"/>
        <end position="298"/>
    </location>
</feature>
<keyword evidence="10 11" id="KW-0472">Membrane</keyword>
<dbReference type="GO" id="GO:0005743">
    <property type="term" value="C:mitochondrial inner membrane"/>
    <property type="evidence" value="ECO:0007669"/>
    <property type="project" value="UniProtKB-SubCell"/>
</dbReference>
<evidence type="ECO:0000256" key="2">
    <source>
        <dbReference type="ARBA" id="ARBA00006375"/>
    </source>
</evidence>
<dbReference type="InterPro" id="IPR011992">
    <property type="entry name" value="EF-hand-dom_pair"/>
</dbReference>
<comment type="subcellular location">
    <subcellularLocation>
        <location evidence="1">Mitochondrion inner membrane</location>
        <topology evidence="1">Multi-pass membrane protein</topology>
    </subcellularLocation>
</comment>
<feature type="repeat" description="Solcar" evidence="11">
    <location>
        <begin position="12"/>
        <end position="105"/>
    </location>
</feature>
<keyword evidence="5" id="KW-0677">Repeat</keyword>
<evidence type="ECO:0000256" key="11">
    <source>
        <dbReference type="PROSITE-ProRule" id="PRU00282"/>
    </source>
</evidence>
<dbReference type="GO" id="GO:0005509">
    <property type="term" value="F:calcium ion binding"/>
    <property type="evidence" value="ECO:0007669"/>
    <property type="project" value="InterPro"/>
</dbReference>
<dbReference type="EMBL" id="JADGJD010000651">
    <property type="protein sequence ID" value="KAJ3049388.1"/>
    <property type="molecule type" value="Genomic_DNA"/>
</dbReference>
<evidence type="ECO:0000256" key="7">
    <source>
        <dbReference type="ARBA" id="ARBA00022837"/>
    </source>
</evidence>
<evidence type="ECO:0000256" key="4">
    <source>
        <dbReference type="ARBA" id="ARBA00022692"/>
    </source>
</evidence>
<dbReference type="AlphaFoldDB" id="A0AAD5SBM9"/>
<dbReference type="PANTHER" id="PTHR45928">
    <property type="entry name" value="RE38146P"/>
    <property type="match status" value="1"/>
</dbReference>
<dbReference type="Gene3D" id="1.10.238.10">
    <property type="entry name" value="EF-hand"/>
    <property type="match status" value="1"/>
</dbReference>
<evidence type="ECO:0000256" key="10">
    <source>
        <dbReference type="ARBA" id="ARBA00023136"/>
    </source>
</evidence>
<dbReference type="Pfam" id="PF00153">
    <property type="entry name" value="Mito_carr"/>
    <property type="match status" value="2"/>
</dbReference>
<keyword evidence="8" id="KW-1133">Transmembrane helix</keyword>
<dbReference type="Gene3D" id="1.50.40.10">
    <property type="entry name" value="Mitochondrial carrier domain"/>
    <property type="match status" value="1"/>
</dbReference>
<dbReference type="SUPFAM" id="SSF103506">
    <property type="entry name" value="Mitochondrial carrier"/>
    <property type="match status" value="1"/>
</dbReference>
<dbReference type="PROSITE" id="PS50222">
    <property type="entry name" value="EF_HAND_2"/>
    <property type="match status" value="2"/>
</dbReference>
<dbReference type="InterPro" id="IPR002048">
    <property type="entry name" value="EF_hand_dom"/>
</dbReference>
<sequence length="313" mass="34324">MATLHDPSKGSAPPWKRMIAGSICGVMGAVSCNPFELVKTRLQSSAAGKIAVGHQHNYTGVIQGLSSIYRSDGIKGLYRGALLSMGRSIAGSGSNLAAYSMMKEYLITQRDWVDNAWLDMVAGLTSGVVSCLAMNPIDVVRTRYYNQPYEKGKGVLYSGAGDAVAKIVKNEGFTAFYKGITTHFLRIGPHFCLTFVFLGILRRTIVDFYGYLDRRDSFDVFDVDHNGVLDPEEIRHVLEGVIREKNASAVIGTTVAGVGEDELITAYMNRILDKADVDHDHFISFEEYKDVVAELGKIVGERRAAQERAGKVL</sequence>
<keyword evidence="4 11" id="KW-0812">Transmembrane</keyword>
<keyword evidence="7" id="KW-0106">Calcium</keyword>
<evidence type="ECO:0000256" key="6">
    <source>
        <dbReference type="ARBA" id="ARBA00022792"/>
    </source>
</evidence>
<reference evidence="14" key="1">
    <citation type="submission" date="2020-05" db="EMBL/GenBank/DDBJ databases">
        <title>Phylogenomic resolution of chytrid fungi.</title>
        <authorList>
            <person name="Stajich J.E."/>
            <person name="Amses K."/>
            <person name="Simmons R."/>
            <person name="Seto K."/>
            <person name="Myers J."/>
            <person name="Bonds A."/>
            <person name="Quandt C.A."/>
            <person name="Barry K."/>
            <person name="Liu P."/>
            <person name="Grigoriev I."/>
            <person name="Longcore J.E."/>
            <person name="James T.Y."/>
        </authorList>
    </citation>
    <scope>NUCLEOTIDE SEQUENCE</scope>
    <source>
        <strain evidence="14">JEL0318</strain>
    </source>
</reference>
<protein>
    <recommendedName>
        <fullName evidence="13">EF-hand domain-containing protein</fullName>
    </recommendedName>
</protein>
<keyword evidence="9" id="KW-0496">Mitochondrion</keyword>
<comment type="similarity">
    <text evidence="2 12">Belongs to the mitochondrial carrier (TC 2.A.29) family.</text>
</comment>
<name>A0AAD5SBM9_9FUNG</name>
<dbReference type="PANTHER" id="PTHR45928:SF1">
    <property type="entry name" value="RE38146P"/>
    <property type="match status" value="1"/>
</dbReference>
<dbReference type="SUPFAM" id="SSF47473">
    <property type="entry name" value="EF-hand"/>
    <property type="match status" value="1"/>
</dbReference>
<proteinExistence type="inferred from homology"/>
<dbReference type="InterPro" id="IPR018247">
    <property type="entry name" value="EF_Hand_1_Ca_BS"/>
</dbReference>
<accession>A0AAD5SBM9</accession>
<feature type="repeat" description="Solcar" evidence="11">
    <location>
        <begin position="114"/>
        <end position="204"/>
    </location>
</feature>
<dbReference type="SMART" id="SM00054">
    <property type="entry name" value="EFh"/>
    <property type="match status" value="2"/>
</dbReference>
<evidence type="ECO:0000256" key="3">
    <source>
        <dbReference type="ARBA" id="ARBA00022448"/>
    </source>
</evidence>
<evidence type="ECO:0000256" key="8">
    <source>
        <dbReference type="ARBA" id="ARBA00022989"/>
    </source>
</evidence>
<dbReference type="CDD" id="cd00051">
    <property type="entry name" value="EFh"/>
    <property type="match status" value="1"/>
</dbReference>
<keyword evidence="6" id="KW-0999">Mitochondrion inner membrane</keyword>